<dbReference type="GO" id="GO:0051087">
    <property type="term" value="F:protein-folding chaperone binding"/>
    <property type="evidence" value="ECO:0007669"/>
    <property type="project" value="InterPro"/>
</dbReference>
<keyword evidence="2" id="KW-0175">Coiled coil</keyword>
<proteinExistence type="predicted"/>
<dbReference type="Proteomes" id="UP000078476">
    <property type="component" value="Unassembled WGS sequence"/>
</dbReference>
<dbReference type="GO" id="GO:0006457">
    <property type="term" value="P:protein folding"/>
    <property type="evidence" value="ECO:0007669"/>
    <property type="project" value="InterPro"/>
</dbReference>
<dbReference type="GO" id="GO:0042803">
    <property type="term" value="F:protein homodimerization activity"/>
    <property type="evidence" value="ECO:0007669"/>
    <property type="project" value="InterPro"/>
</dbReference>
<keyword evidence="1" id="KW-0143">Chaperone</keyword>
<dbReference type="Pfam" id="PF01025">
    <property type="entry name" value="GrpE"/>
    <property type="match status" value="1"/>
</dbReference>
<dbReference type="STRING" id="980561.A1359_05055"/>
<protein>
    <submittedName>
        <fullName evidence="3">Nucleotide exchange factor GrpE</fullName>
    </submittedName>
</protein>
<dbReference type="AlphaFoldDB" id="A0A177NKH5"/>
<dbReference type="Gene3D" id="2.30.22.10">
    <property type="entry name" value="Head domain of nucleotide exchange factor GrpE"/>
    <property type="match status" value="1"/>
</dbReference>
<dbReference type="OrthoDB" id="129423at2"/>
<evidence type="ECO:0000313" key="3">
    <source>
        <dbReference type="EMBL" id="OAI18362.1"/>
    </source>
</evidence>
<dbReference type="GO" id="GO:0000774">
    <property type="term" value="F:adenyl-nucleotide exchange factor activity"/>
    <property type="evidence" value="ECO:0007669"/>
    <property type="project" value="InterPro"/>
</dbReference>
<reference evidence="3 4" key="1">
    <citation type="submission" date="2016-03" db="EMBL/GenBank/DDBJ databases">
        <authorList>
            <person name="Ploux O."/>
        </authorList>
    </citation>
    <scope>NUCLEOTIDE SEQUENCE [LARGE SCALE GENOMIC DNA]</scope>
    <source>
        <strain evidence="3 4">R-45370</strain>
    </source>
</reference>
<gene>
    <name evidence="3" type="ORF">A1359_05055</name>
</gene>
<dbReference type="EMBL" id="LUUI01000079">
    <property type="protein sequence ID" value="OAI18362.1"/>
    <property type="molecule type" value="Genomic_DNA"/>
</dbReference>
<organism evidence="3 4">
    <name type="scientific">Methylomonas lenta</name>
    <dbReference type="NCBI Taxonomy" id="980561"/>
    <lineage>
        <taxon>Bacteria</taxon>
        <taxon>Pseudomonadati</taxon>
        <taxon>Pseudomonadota</taxon>
        <taxon>Gammaproteobacteria</taxon>
        <taxon>Methylococcales</taxon>
        <taxon>Methylococcaceae</taxon>
        <taxon>Methylomonas</taxon>
    </lineage>
</organism>
<dbReference type="InterPro" id="IPR000740">
    <property type="entry name" value="GrpE"/>
</dbReference>
<evidence type="ECO:0000313" key="4">
    <source>
        <dbReference type="Proteomes" id="UP000078476"/>
    </source>
</evidence>
<keyword evidence="4" id="KW-1185">Reference proteome</keyword>
<evidence type="ECO:0000256" key="1">
    <source>
        <dbReference type="ARBA" id="ARBA00023186"/>
    </source>
</evidence>
<sequence>MNTETSKNELLSSLEQYLQQTDFAHLSALEQPDLTVLFTDLAGLKSEVKAESRQFKSTLDSLNEAMEMLKIDNQALHEQLTAAGDRLQQQRRELERTVLLDIVDIYDRLSEGYQMMQNYKPVNALFSHSKKQDVRFIEGFGKGQEITLKRLEQLLQRRRVYPIDCVGKPFDTRTMTTLDIGQNSKLENGIVLEELRKGFLFEDQVLRLAEVKVNKL</sequence>
<accession>A0A177NKH5</accession>
<evidence type="ECO:0000256" key="2">
    <source>
        <dbReference type="SAM" id="Coils"/>
    </source>
</evidence>
<name>A0A177NKH5_9GAMM</name>
<dbReference type="SUPFAM" id="SSF51064">
    <property type="entry name" value="Head domain of nucleotide exchange factor GrpE"/>
    <property type="match status" value="1"/>
</dbReference>
<dbReference type="RefSeq" id="WP_066979328.1">
    <property type="nucleotide sequence ID" value="NZ_LUUI01000079.1"/>
</dbReference>
<dbReference type="InterPro" id="IPR009012">
    <property type="entry name" value="GrpE_head"/>
</dbReference>
<feature type="coiled-coil region" evidence="2">
    <location>
        <begin position="59"/>
        <end position="97"/>
    </location>
</feature>
<comment type="caution">
    <text evidence="3">The sequence shown here is derived from an EMBL/GenBank/DDBJ whole genome shotgun (WGS) entry which is preliminary data.</text>
</comment>